<dbReference type="Gene3D" id="3.40.50.10330">
    <property type="entry name" value="Probable inorganic polyphosphate/atp-NAD kinase, domain 1"/>
    <property type="match status" value="1"/>
</dbReference>
<evidence type="ECO:0000313" key="14">
    <source>
        <dbReference type="EMBL" id="BBH27250.1"/>
    </source>
</evidence>
<gene>
    <name evidence="14" type="primary">dagK</name>
    <name evidence="14" type="ORF">SG0102_21840</name>
</gene>
<dbReference type="InterPro" id="IPR050187">
    <property type="entry name" value="Lipid_Phosphate_FormReg"/>
</dbReference>
<dbReference type="InParanoid" id="A0A3G9J867"/>
<evidence type="ECO:0000256" key="2">
    <source>
        <dbReference type="ARBA" id="ARBA00005983"/>
    </source>
</evidence>
<feature type="domain" description="DAGKc" evidence="13">
    <location>
        <begin position="1"/>
        <end position="132"/>
    </location>
</feature>
<reference evidence="14 15" key="1">
    <citation type="submission" date="2018-11" db="EMBL/GenBank/DDBJ databases">
        <title>Novel Erysipelotrichaceae bacterium isolated from small intestine of a swine.</title>
        <authorList>
            <person name="Kim J.S."/>
            <person name="Choe H."/>
            <person name="Lee Y.R."/>
            <person name="Kim K.M."/>
            <person name="Park D.S."/>
        </authorList>
    </citation>
    <scope>NUCLEOTIDE SEQUENCE [LARGE SCALE GENOMIC DNA]</scope>
    <source>
        <strain evidence="14 15">SG0102</strain>
    </source>
</reference>
<evidence type="ECO:0000256" key="10">
    <source>
        <dbReference type="ARBA" id="ARBA00023098"/>
    </source>
</evidence>
<dbReference type="PANTHER" id="PTHR12358:SF106">
    <property type="entry name" value="LIPID KINASE YEGS"/>
    <property type="match status" value="1"/>
</dbReference>
<evidence type="ECO:0000256" key="5">
    <source>
        <dbReference type="ARBA" id="ARBA00022723"/>
    </source>
</evidence>
<dbReference type="PANTHER" id="PTHR12358">
    <property type="entry name" value="SPHINGOSINE KINASE"/>
    <property type="match status" value="1"/>
</dbReference>
<keyword evidence="15" id="KW-1185">Reference proteome</keyword>
<protein>
    <submittedName>
        <fullName evidence="14">Diacylglycerol kinase</fullName>
    </submittedName>
</protein>
<keyword evidence="5" id="KW-0479">Metal-binding</keyword>
<dbReference type="Proteomes" id="UP000268059">
    <property type="component" value="Chromosome"/>
</dbReference>
<dbReference type="PROSITE" id="PS50146">
    <property type="entry name" value="DAGK"/>
    <property type="match status" value="1"/>
</dbReference>
<dbReference type="OrthoDB" id="142078at2"/>
<dbReference type="SMART" id="SM00046">
    <property type="entry name" value="DAGKc"/>
    <property type="match status" value="1"/>
</dbReference>
<evidence type="ECO:0000259" key="13">
    <source>
        <dbReference type="PROSITE" id="PS50146"/>
    </source>
</evidence>
<proteinExistence type="inferred from homology"/>
<keyword evidence="12" id="KW-1208">Phospholipid metabolism</keyword>
<name>A0A3G9J867_9FIRM</name>
<keyword evidence="11" id="KW-0594">Phospholipid biosynthesis</keyword>
<dbReference type="RefSeq" id="WP_125119995.1">
    <property type="nucleotide sequence ID" value="NZ_AP019309.1"/>
</dbReference>
<dbReference type="GO" id="GO:0004143">
    <property type="term" value="F:ATP-dependent diacylglycerol kinase activity"/>
    <property type="evidence" value="ECO:0007669"/>
    <property type="project" value="TreeGrafter"/>
</dbReference>
<evidence type="ECO:0000256" key="8">
    <source>
        <dbReference type="ARBA" id="ARBA00022840"/>
    </source>
</evidence>
<evidence type="ECO:0000256" key="9">
    <source>
        <dbReference type="ARBA" id="ARBA00022842"/>
    </source>
</evidence>
<dbReference type="InterPro" id="IPR045540">
    <property type="entry name" value="YegS/DAGK_C"/>
</dbReference>
<evidence type="ECO:0000256" key="1">
    <source>
        <dbReference type="ARBA" id="ARBA00001946"/>
    </source>
</evidence>
<keyword evidence="6" id="KW-0547">Nucleotide-binding</keyword>
<dbReference type="GO" id="GO:0046872">
    <property type="term" value="F:metal ion binding"/>
    <property type="evidence" value="ECO:0007669"/>
    <property type="project" value="UniProtKB-KW"/>
</dbReference>
<organism evidence="14 15">
    <name type="scientific">Intestinibaculum porci</name>
    <dbReference type="NCBI Taxonomy" id="2487118"/>
    <lineage>
        <taxon>Bacteria</taxon>
        <taxon>Bacillati</taxon>
        <taxon>Bacillota</taxon>
        <taxon>Erysipelotrichia</taxon>
        <taxon>Erysipelotrichales</taxon>
        <taxon>Erysipelotrichaceae</taxon>
        <taxon>Intestinibaculum</taxon>
    </lineage>
</organism>
<keyword evidence="8" id="KW-0067">ATP-binding</keyword>
<evidence type="ECO:0000256" key="3">
    <source>
        <dbReference type="ARBA" id="ARBA00022516"/>
    </source>
</evidence>
<dbReference type="InterPro" id="IPR001206">
    <property type="entry name" value="Diacylglycerol_kinase_cat_dom"/>
</dbReference>
<evidence type="ECO:0000256" key="6">
    <source>
        <dbReference type="ARBA" id="ARBA00022741"/>
    </source>
</evidence>
<evidence type="ECO:0000256" key="7">
    <source>
        <dbReference type="ARBA" id="ARBA00022777"/>
    </source>
</evidence>
<dbReference type="InterPro" id="IPR016064">
    <property type="entry name" value="NAD/diacylglycerol_kinase_sf"/>
</dbReference>
<dbReference type="KEGG" id="ebm:SG0102_21840"/>
<keyword evidence="3" id="KW-0444">Lipid biosynthesis</keyword>
<evidence type="ECO:0000256" key="11">
    <source>
        <dbReference type="ARBA" id="ARBA00023209"/>
    </source>
</evidence>
<keyword evidence="4" id="KW-0808">Transferase</keyword>
<keyword evidence="9" id="KW-0460">Magnesium</keyword>
<dbReference type="Gene3D" id="2.60.200.40">
    <property type="match status" value="1"/>
</dbReference>
<dbReference type="GO" id="GO:0008654">
    <property type="term" value="P:phospholipid biosynthetic process"/>
    <property type="evidence" value="ECO:0007669"/>
    <property type="project" value="UniProtKB-KW"/>
</dbReference>
<dbReference type="EMBL" id="AP019309">
    <property type="protein sequence ID" value="BBH27250.1"/>
    <property type="molecule type" value="Genomic_DNA"/>
</dbReference>
<evidence type="ECO:0000313" key="15">
    <source>
        <dbReference type="Proteomes" id="UP000268059"/>
    </source>
</evidence>
<dbReference type="NCBIfam" id="TIGR00147">
    <property type="entry name" value="YegS/Rv2252/BmrU family lipid kinase"/>
    <property type="match status" value="1"/>
</dbReference>
<dbReference type="AlphaFoldDB" id="A0A3G9J867"/>
<dbReference type="InterPro" id="IPR017438">
    <property type="entry name" value="ATP-NAD_kinase_N"/>
</dbReference>
<keyword evidence="7 14" id="KW-0418">Kinase</keyword>
<comment type="similarity">
    <text evidence="2">Belongs to the diacylglycerol/lipid kinase family.</text>
</comment>
<accession>A0A3G9J867</accession>
<dbReference type="GO" id="GO:0005886">
    <property type="term" value="C:plasma membrane"/>
    <property type="evidence" value="ECO:0007669"/>
    <property type="project" value="TreeGrafter"/>
</dbReference>
<evidence type="ECO:0000256" key="4">
    <source>
        <dbReference type="ARBA" id="ARBA00022679"/>
    </source>
</evidence>
<dbReference type="FunCoup" id="A0A3G9J867">
    <property type="interactions" value="305"/>
</dbReference>
<comment type="cofactor">
    <cofactor evidence="1">
        <name>Mg(2+)</name>
        <dbReference type="ChEBI" id="CHEBI:18420"/>
    </cofactor>
</comment>
<sequence length="299" mass="32610">MKCLFVINPVSGTQAFHKSLNTFIGDLILQTKVDHVDTFFTKGNNDAFERCRAVKKGEYDFIVSVGGDGTVNECLGGIIKSGSETPVALIPAGTVNDFANYLNLPLKSQPFVDMINDFHTEKIDVGEVQGKIFANVVAGGMFSDIAFQVKSKDKNTWGPLAYYIAGFSQLPQQLAMNLHLKITADEAQFEEDASLFLVANSQSVGGFKGITPIASVEDGKLDLLIIKKSNVAELLNALKDLAIGKLLDNSRIDYVQASNIHIECDKDILYDVDGEEGSTFPLEIKCLHQAINLIMPKSN</sequence>
<keyword evidence="10" id="KW-0443">Lipid metabolism</keyword>
<dbReference type="GO" id="GO:0005524">
    <property type="term" value="F:ATP binding"/>
    <property type="evidence" value="ECO:0007669"/>
    <property type="project" value="UniProtKB-KW"/>
</dbReference>
<dbReference type="SUPFAM" id="SSF111331">
    <property type="entry name" value="NAD kinase/diacylglycerol kinase-like"/>
    <property type="match status" value="1"/>
</dbReference>
<dbReference type="InterPro" id="IPR005218">
    <property type="entry name" value="Diacylglycerol/lipid_kinase"/>
</dbReference>
<evidence type="ECO:0000256" key="12">
    <source>
        <dbReference type="ARBA" id="ARBA00023264"/>
    </source>
</evidence>
<dbReference type="Pfam" id="PF19279">
    <property type="entry name" value="YegS_C"/>
    <property type="match status" value="1"/>
</dbReference>
<dbReference type="Pfam" id="PF00781">
    <property type="entry name" value="DAGK_cat"/>
    <property type="match status" value="1"/>
</dbReference>